<dbReference type="EMBL" id="JBHFNQ010000219">
    <property type="protein sequence ID" value="MFB2881287.1"/>
    <property type="molecule type" value="Genomic_DNA"/>
</dbReference>
<protein>
    <submittedName>
        <fullName evidence="1">Uncharacterized protein</fullName>
    </submittedName>
</protein>
<gene>
    <name evidence="1" type="ORF">ACE1CC_30920</name>
</gene>
<evidence type="ECO:0000313" key="1">
    <source>
        <dbReference type="EMBL" id="MFB2881287.1"/>
    </source>
</evidence>
<reference evidence="1 2" key="1">
    <citation type="submission" date="2024-09" db="EMBL/GenBank/DDBJ databases">
        <title>Floridaenema gen nov. (Aerosakkonemataceae, Aerosakkonematales ord. nov., Cyanobacteria) from benthic tropical and subtropical fresh waters, with the description of four new species.</title>
        <authorList>
            <person name="Moretto J.A."/>
            <person name="Berthold D.E."/>
            <person name="Lefler F.W."/>
            <person name="Huang I.-S."/>
            <person name="Laughinghouse H. IV."/>
        </authorList>
    </citation>
    <scope>NUCLEOTIDE SEQUENCE [LARGE SCALE GENOMIC DNA]</scope>
    <source>
        <strain evidence="1 2">BLCC-F46</strain>
    </source>
</reference>
<accession>A0ABV4XER3</accession>
<dbReference type="RefSeq" id="WP_413274270.1">
    <property type="nucleotide sequence ID" value="NZ_JBHFNQ010000219.1"/>
</dbReference>
<sequence length="84" mass="9953">MMNLFIEKDNFKFEVIMGIENSILNKDAVESSLLSLKAIRTYQRDRRTNGVKRVELYYEDIEGDWLETWGDEDEDNLERSDSIT</sequence>
<organism evidence="1 2">
    <name type="scientific">Floridaenema aerugineum BLCC-F46</name>
    <dbReference type="NCBI Taxonomy" id="3153654"/>
    <lineage>
        <taxon>Bacteria</taxon>
        <taxon>Bacillati</taxon>
        <taxon>Cyanobacteriota</taxon>
        <taxon>Cyanophyceae</taxon>
        <taxon>Oscillatoriophycideae</taxon>
        <taxon>Aerosakkonematales</taxon>
        <taxon>Aerosakkonemataceae</taxon>
        <taxon>Floridanema</taxon>
        <taxon>Floridanema aerugineum</taxon>
    </lineage>
</organism>
<comment type="caution">
    <text evidence="1">The sequence shown here is derived from an EMBL/GenBank/DDBJ whole genome shotgun (WGS) entry which is preliminary data.</text>
</comment>
<keyword evidence="2" id="KW-1185">Reference proteome</keyword>
<proteinExistence type="predicted"/>
<dbReference type="Proteomes" id="UP001576774">
    <property type="component" value="Unassembled WGS sequence"/>
</dbReference>
<evidence type="ECO:0000313" key="2">
    <source>
        <dbReference type="Proteomes" id="UP001576774"/>
    </source>
</evidence>
<name>A0ABV4XER3_9CYAN</name>